<dbReference type="Proteomes" id="UP001176961">
    <property type="component" value="Unassembled WGS sequence"/>
</dbReference>
<organism evidence="2 3">
    <name type="scientific">Cylicocyclus nassatus</name>
    <name type="common">Nematode worm</name>
    <dbReference type="NCBI Taxonomy" id="53992"/>
    <lineage>
        <taxon>Eukaryota</taxon>
        <taxon>Metazoa</taxon>
        <taxon>Ecdysozoa</taxon>
        <taxon>Nematoda</taxon>
        <taxon>Chromadorea</taxon>
        <taxon>Rhabditida</taxon>
        <taxon>Rhabditina</taxon>
        <taxon>Rhabditomorpha</taxon>
        <taxon>Strongyloidea</taxon>
        <taxon>Strongylidae</taxon>
        <taxon>Cylicocyclus</taxon>
    </lineage>
</organism>
<reference evidence="2" key="1">
    <citation type="submission" date="2023-07" db="EMBL/GenBank/DDBJ databases">
        <authorList>
            <consortium name="CYATHOMIX"/>
        </authorList>
    </citation>
    <scope>NUCLEOTIDE SEQUENCE</scope>
    <source>
        <strain evidence="2">N/A</strain>
    </source>
</reference>
<evidence type="ECO:0000313" key="3">
    <source>
        <dbReference type="Proteomes" id="UP001176961"/>
    </source>
</evidence>
<accession>A0AA36GRY8</accession>
<name>A0AA36GRY8_CYLNA</name>
<comment type="caution">
    <text evidence="2">The sequence shown here is derived from an EMBL/GenBank/DDBJ whole genome shotgun (WGS) entry which is preliminary data.</text>
</comment>
<keyword evidence="1" id="KW-1133">Transmembrane helix</keyword>
<keyword evidence="3" id="KW-1185">Reference proteome</keyword>
<protein>
    <submittedName>
        <fullName evidence="2">Uncharacterized protein</fullName>
    </submittedName>
</protein>
<dbReference type="EMBL" id="CATQJL010000223">
    <property type="protein sequence ID" value="CAJ0597087.1"/>
    <property type="molecule type" value="Genomic_DNA"/>
</dbReference>
<evidence type="ECO:0000256" key="1">
    <source>
        <dbReference type="SAM" id="Phobius"/>
    </source>
</evidence>
<gene>
    <name evidence="2" type="ORF">CYNAS_LOCUS9070</name>
</gene>
<evidence type="ECO:0000313" key="2">
    <source>
        <dbReference type="EMBL" id="CAJ0597087.1"/>
    </source>
</evidence>
<keyword evidence="1" id="KW-0472">Membrane</keyword>
<proteinExistence type="predicted"/>
<feature type="transmembrane region" description="Helical" evidence="1">
    <location>
        <begin position="14"/>
        <end position="35"/>
    </location>
</feature>
<keyword evidence="1" id="KW-0812">Transmembrane</keyword>
<dbReference type="AlphaFoldDB" id="A0AA36GRY8"/>
<sequence length="137" mass="16063">MIKQARETSLKSKAMGLLMNTLVFLWIPLLSHFSIKNGRVLRKKKQKLVQISCWTKDMKFPAINNKNSSDAEDEMKTEVIPTVMKEILRRITRIETMLAIIIENDRRLSEEMDQVKEQVDEILEINRELLNRIPPVD</sequence>